<dbReference type="AlphaFoldDB" id="A0AAV1QJI5"/>
<dbReference type="EMBL" id="CAWUFR010001749">
    <property type="protein sequence ID" value="CAK6984308.1"/>
    <property type="molecule type" value="Genomic_DNA"/>
</dbReference>
<dbReference type="Gene3D" id="2.130.10.10">
    <property type="entry name" value="YVTN repeat-like/Quinoprotein amine dehydrogenase"/>
    <property type="match status" value="1"/>
</dbReference>
<evidence type="ECO:0000313" key="3">
    <source>
        <dbReference type="Proteomes" id="UP001314229"/>
    </source>
</evidence>
<feature type="non-terminal residue" evidence="2">
    <location>
        <position position="238"/>
    </location>
</feature>
<name>A0AAV1QJI5_SCOSC</name>
<dbReference type="GO" id="GO:0006364">
    <property type="term" value="P:rRNA processing"/>
    <property type="evidence" value="ECO:0007669"/>
    <property type="project" value="TreeGrafter"/>
</dbReference>
<reference evidence="2 3" key="1">
    <citation type="submission" date="2024-01" db="EMBL/GenBank/DDBJ databases">
        <authorList>
            <person name="Alioto T."/>
            <person name="Alioto T."/>
            <person name="Gomez Garrido J."/>
        </authorList>
    </citation>
    <scope>NUCLEOTIDE SEQUENCE [LARGE SCALE GENOMIC DNA]</scope>
</reference>
<organism evidence="2 3">
    <name type="scientific">Scomber scombrus</name>
    <name type="common">Atlantic mackerel</name>
    <name type="synonym">Scomber vernalis</name>
    <dbReference type="NCBI Taxonomy" id="13677"/>
    <lineage>
        <taxon>Eukaryota</taxon>
        <taxon>Metazoa</taxon>
        <taxon>Chordata</taxon>
        <taxon>Craniata</taxon>
        <taxon>Vertebrata</taxon>
        <taxon>Euteleostomi</taxon>
        <taxon>Actinopterygii</taxon>
        <taxon>Neopterygii</taxon>
        <taxon>Teleostei</taxon>
        <taxon>Neoteleostei</taxon>
        <taxon>Acanthomorphata</taxon>
        <taxon>Pelagiaria</taxon>
        <taxon>Scombriformes</taxon>
        <taxon>Scombridae</taxon>
        <taxon>Scomber</taxon>
    </lineage>
</organism>
<dbReference type="GO" id="GO:0034388">
    <property type="term" value="C:Pwp2p-containing subcomplex of 90S preribosome"/>
    <property type="evidence" value="ECO:0007669"/>
    <property type="project" value="TreeGrafter"/>
</dbReference>
<dbReference type="GO" id="GO:0032040">
    <property type="term" value="C:small-subunit processome"/>
    <property type="evidence" value="ECO:0007669"/>
    <property type="project" value="TreeGrafter"/>
</dbReference>
<dbReference type="SUPFAM" id="SSF50978">
    <property type="entry name" value="WD40 repeat-like"/>
    <property type="match status" value="1"/>
</dbReference>
<dbReference type="InterPro" id="IPR059157">
    <property type="entry name" value="WDR36-Utp21_N"/>
</dbReference>
<dbReference type="Proteomes" id="UP001314229">
    <property type="component" value="Unassembled WGS sequence"/>
</dbReference>
<dbReference type="PANTHER" id="PTHR22840">
    <property type="entry name" value="WD REPEAT-CONTAINING PROTEIN 36"/>
    <property type="match status" value="1"/>
</dbReference>
<evidence type="ECO:0000313" key="2">
    <source>
        <dbReference type="EMBL" id="CAK6984308.1"/>
    </source>
</evidence>
<accession>A0AAV1QJI5</accession>
<evidence type="ECO:0000259" key="1">
    <source>
        <dbReference type="Pfam" id="PF25171"/>
    </source>
</evidence>
<comment type="caution">
    <text evidence="2">The sequence shown here is derived from an EMBL/GenBank/DDBJ whole genome shotgun (WGS) entry which is preliminary data.</text>
</comment>
<dbReference type="Pfam" id="PF25171">
    <property type="entry name" value="Beta-prop_WDR36-Utp21_1st"/>
    <property type="match status" value="1"/>
</dbReference>
<protein>
    <submittedName>
        <fullName evidence="2">WD repeat-containing protein 36</fullName>
    </submittedName>
</protein>
<gene>
    <name evidence="2" type="ORF">FSCOSCO3_A017572</name>
</gene>
<dbReference type="SMART" id="SM00320">
    <property type="entry name" value="WD40"/>
    <property type="match status" value="2"/>
</dbReference>
<dbReference type="InterPro" id="IPR036322">
    <property type="entry name" value="WD40_repeat_dom_sf"/>
</dbReference>
<keyword evidence="3" id="KW-1185">Reference proteome</keyword>
<dbReference type="InterPro" id="IPR015943">
    <property type="entry name" value="WD40/YVTN_repeat-like_dom_sf"/>
</dbReference>
<feature type="domain" description="WDR36/Utp21 N-terminal" evidence="1">
    <location>
        <begin position="37"/>
        <end position="238"/>
    </location>
</feature>
<dbReference type="PANTHER" id="PTHR22840:SF12">
    <property type="entry name" value="WD REPEAT-CONTAINING PROTEIN 36"/>
    <property type="match status" value="1"/>
</dbReference>
<proteinExistence type="predicted"/>
<sequence>MTGGGSSLFSGFRVLGLYSNHVPHALRYHRKHREFYVVTAVGKSFHTFNVNRLGIVSVSNSLPDDITCVAADRMLVFAAAGRQISAFARNKEVVMRYHGHKQEVRLLLPLGDQLISADSGGDVIVWDVQGGDVYLQLHFDPATFDPSAMMHPSTYLNKVLLGSSQGALQLWNIKTSKLLFTFPGWSAGVTALQQSPAVDVVGVGTATGRIIIHNIRLDETMMTFTQEWGPISSLAFRT</sequence>
<dbReference type="InterPro" id="IPR001680">
    <property type="entry name" value="WD40_rpt"/>
</dbReference>